<dbReference type="AlphaFoldDB" id="D0NPP2"/>
<organism evidence="1 2">
    <name type="scientific">Phytophthora infestans (strain T30-4)</name>
    <name type="common">Potato late blight agent</name>
    <dbReference type="NCBI Taxonomy" id="403677"/>
    <lineage>
        <taxon>Eukaryota</taxon>
        <taxon>Sar</taxon>
        <taxon>Stramenopiles</taxon>
        <taxon>Oomycota</taxon>
        <taxon>Peronosporomycetes</taxon>
        <taxon>Peronosporales</taxon>
        <taxon>Peronosporaceae</taxon>
        <taxon>Phytophthora</taxon>
    </lineage>
</organism>
<dbReference type="InParanoid" id="D0NPP2"/>
<dbReference type="GeneID" id="9479699"/>
<dbReference type="KEGG" id="pif:PITG_14377"/>
<accession>D0NPP2</accession>
<keyword evidence="2" id="KW-1185">Reference proteome</keyword>
<dbReference type="VEuPathDB" id="FungiDB:PITG_14377"/>
<dbReference type="EMBL" id="DS028151">
    <property type="protein sequence ID" value="EEY62604.1"/>
    <property type="molecule type" value="Genomic_DNA"/>
</dbReference>
<evidence type="ECO:0000313" key="2">
    <source>
        <dbReference type="Proteomes" id="UP000006643"/>
    </source>
</evidence>
<protein>
    <submittedName>
        <fullName evidence="1">Uncharacterized protein</fullName>
    </submittedName>
</protein>
<sequence>MHQDIRCTPTSLKVTDELLEHVSAQATRSNLMVKDFKIPGRLCNQVNNSNNLDPSLPVHVTRVRLSKVRGRHDANTEERSDDVKLHWREKLSRTTTQVKMAIFPQV</sequence>
<dbReference type="HOGENOM" id="CLU_2228448_0_0_1"/>
<gene>
    <name evidence="1" type="ORF">PITG_14377</name>
</gene>
<name>D0NPP2_PHYIT</name>
<reference evidence="2" key="1">
    <citation type="journal article" date="2009" name="Nature">
        <title>Genome sequence and analysis of the Irish potato famine pathogen Phytophthora infestans.</title>
        <authorList>
            <consortium name="The Broad Institute Genome Sequencing Platform"/>
            <person name="Haas B.J."/>
            <person name="Kamoun S."/>
            <person name="Zody M.C."/>
            <person name="Jiang R.H."/>
            <person name="Handsaker R.E."/>
            <person name="Cano L.M."/>
            <person name="Grabherr M."/>
            <person name="Kodira C.D."/>
            <person name="Raffaele S."/>
            <person name="Torto-Alalibo T."/>
            <person name="Bozkurt T.O."/>
            <person name="Ah-Fong A.M."/>
            <person name="Alvarado L."/>
            <person name="Anderson V.L."/>
            <person name="Armstrong M.R."/>
            <person name="Avrova A."/>
            <person name="Baxter L."/>
            <person name="Beynon J."/>
            <person name="Boevink P.C."/>
            <person name="Bollmann S.R."/>
            <person name="Bos J.I."/>
            <person name="Bulone V."/>
            <person name="Cai G."/>
            <person name="Cakir C."/>
            <person name="Carrington J.C."/>
            <person name="Chawner M."/>
            <person name="Conti L."/>
            <person name="Costanzo S."/>
            <person name="Ewan R."/>
            <person name="Fahlgren N."/>
            <person name="Fischbach M.A."/>
            <person name="Fugelstad J."/>
            <person name="Gilroy E.M."/>
            <person name="Gnerre S."/>
            <person name="Green P.J."/>
            <person name="Grenville-Briggs L.J."/>
            <person name="Griffith J."/>
            <person name="Grunwald N.J."/>
            <person name="Horn K."/>
            <person name="Horner N.R."/>
            <person name="Hu C.H."/>
            <person name="Huitema E."/>
            <person name="Jeong D.H."/>
            <person name="Jones A.M."/>
            <person name="Jones J.D."/>
            <person name="Jones R.W."/>
            <person name="Karlsson E.K."/>
            <person name="Kunjeti S.G."/>
            <person name="Lamour K."/>
            <person name="Liu Z."/>
            <person name="Ma L."/>
            <person name="Maclean D."/>
            <person name="Chibucos M.C."/>
            <person name="McDonald H."/>
            <person name="McWalters J."/>
            <person name="Meijer H.J."/>
            <person name="Morgan W."/>
            <person name="Morris P.F."/>
            <person name="Munro C.A."/>
            <person name="O'Neill K."/>
            <person name="Ospina-Giraldo M."/>
            <person name="Pinzon A."/>
            <person name="Pritchard L."/>
            <person name="Ramsahoye B."/>
            <person name="Ren Q."/>
            <person name="Restrepo S."/>
            <person name="Roy S."/>
            <person name="Sadanandom A."/>
            <person name="Savidor A."/>
            <person name="Schornack S."/>
            <person name="Schwartz D.C."/>
            <person name="Schumann U.D."/>
            <person name="Schwessinger B."/>
            <person name="Seyer L."/>
            <person name="Sharpe T."/>
            <person name="Silvar C."/>
            <person name="Song J."/>
            <person name="Studholme D.J."/>
            <person name="Sykes S."/>
            <person name="Thines M."/>
            <person name="van de Vondervoort P.J."/>
            <person name="Phuntumart V."/>
            <person name="Wawra S."/>
            <person name="Weide R."/>
            <person name="Win J."/>
            <person name="Young C."/>
            <person name="Zhou S."/>
            <person name="Fry W."/>
            <person name="Meyers B.C."/>
            <person name="van West P."/>
            <person name="Ristaino J."/>
            <person name="Govers F."/>
            <person name="Birch P.R."/>
            <person name="Whisson S.C."/>
            <person name="Judelson H.S."/>
            <person name="Nusbaum C."/>
        </authorList>
    </citation>
    <scope>NUCLEOTIDE SEQUENCE [LARGE SCALE GENOMIC DNA]</scope>
    <source>
        <strain evidence="2">T30-4</strain>
    </source>
</reference>
<dbReference type="Proteomes" id="UP000006643">
    <property type="component" value="Unassembled WGS sequence"/>
</dbReference>
<proteinExistence type="predicted"/>
<evidence type="ECO:0000313" key="1">
    <source>
        <dbReference type="EMBL" id="EEY62604.1"/>
    </source>
</evidence>
<dbReference type="RefSeq" id="XP_002898846.1">
    <property type="nucleotide sequence ID" value="XM_002898800.1"/>
</dbReference>